<dbReference type="Proteomes" id="UP000183685">
    <property type="component" value="Unassembled WGS sequence"/>
</dbReference>
<reference evidence="1 2" key="1">
    <citation type="submission" date="2016-10" db="EMBL/GenBank/DDBJ databases">
        <authorList>
            <person name="de Groot N.N."/>
        </authorList>
    </citation>
    <scope>NUCLEOTIDE SEQUENCE [LARGE SCALE GENOMIC DNA]</scope>
    <source>
        <strain evidence="1 2">CGMCC 1.9109</strain>
    </source>
</reference>
<evidence type="ECO:0000313" key="1">
    <source>
        <dbReference type="EMBL" id="SDD84145.1"/>
    </source>
</evidence>
<organism evidence="1 2">
    <name type="scientific">Kordiimonas lacus</name>
    <dbReference type="NCBI Taxonomy" id="637679"/>
    <lineage>
        <taxon>Bacteria</taxon>
        <taxon>Pseudomonadati</taxon>
        <taxon>Pseudomonadota</taxon>
        <taxon>Alphaproteobacteria</taxon>
        <taxon>Kordiimonadales</taxon>
        <taxon>Kordiimonadaceae</taxon>
        <taxon>Kordiimonas</taxon>
    </lineage>
</organism>
<name>A0A1G6Y3D7_9PROT</name>
<evidence type="ECO:0008006" key="3">
    <source>
        <dbReference type="Google" id="ProtNLM"/>
    </source>
</evidence>
<dbReference type="SUPFAM" id="SSF52540">
    <property type="entry name" value="P-loop containing nucleoside triphosphate hydrolases"/>
    <property type="match status" value="1"/>
</dbReference>
<dbReference type="RefSeq" id="WP_068302051.1">
    <property type="nucleotide sequence ID" value="NZ_FNAK01000003.1"/>
</dbReference>
<dbReference type="Gene3D" id="3.40.50.300">
    <property type="entry name" value="P-loop containing nucleotide triphosphate hydrolases"/>
    <property type="match status" value="1"/>
</dbReference>
<protein>
    <recommendedName>
        <fullName evidence="3">Sulfotransferase family protein</fullName>
    </recommendedName>
</protein>
<evidence type="ECO:0000313" key="2">
    <source>
        <dbReference type="Proteomes" id="UP000183685"/>
    </source>
</evidence>
<dbReference type="EMBL" id="FNAK01000003">
    <property type="protein sequence ID" value="SDD84145.1"/>
    <property type="molecule type" value="Genomic_DNA"/>
</dbReference>
<dbReference type="OrthoDB" id="3397773at2"/>
<dbReference type="InterPro" id="IPR027417">
    <property type="entry name" value="P-loop_NTPase"/>
</dbReference>
<accession>A0A1G6Y3D7</accession>
<keyword evidence="2" id="KW-1185">Reference proteome</keyword>
<sequence length="349" mass="37941">MQDFSNLMDSTNQYPFQVNWGANQVYLLGADPAFYQDAAFLDQRAIRPGMQGSWQDWDQVRAEALSSHASPLGLIFHIGHCGSTLISRALGLLNGLFCLREPLPFRDLAISWTDRTAPWTQKTEAALLEDMAALRALWARTPGAAGTSIVKTTSFCSLMAAPWLAHFPKDRAVCLSMAPEVYLATVLGAPAYITDLAGGAKPRMVSLMEATGADLAPLSSLSPGELGAMTYLAEMTNMQQAADVAGDRMLRVDFDRYLKDPAETLIALSQHFGHPAGEQTIATALVNPVLGRYSKATDYAFSATDRRDRLAASRAENRSEIAKGMNWLVSFARTHDLAANALRAFGYAS</sequence>
<proteinExistence type="predicted"/>
<gene>
    <name evidence="1" type="ORF">SAMN04488071_1446</name>
</gene>
<dbReference type="AlphaFoldDB" id="A0A1G6Y3D7"/>